<dbReference type="EMBL" id="KQ246649">
    <property type="protein sequence ID" value="KNC72690.1"/>
    <property type="molecule type" value="Genomic_DNA"/>
</dbReference>
<protein>
    <submittedName>
        <fullName evidence="2">Uncharacterized protein</fullName>
    </submittedName>
</protein>
<sequence>LQAQEVIVSKLLSVSLKADVGDTISYVRRVPSASARQTLQSARIMLPWEQLYPSKSADPKDGKEKVSIPSSVAK</sequence>
<dbReference type="Proteomes" id="UP000054560">
    <property type="component" value="Unassembled WGS sequence"/>
</dbReference>
<accession>A0A0L0F7J5</accession>
<evidence type="ECO:0000313" key="2">
    <source>
        <dbReference type="EMBL" id="KNC72690.1"/>
    </source>
</evidence>
<feature type="non-terminal residue" evidence="2">
    <location>
        <position position="1"/>
    </location>
</feature>
<dbReference type="GeneID" id="25915253"/>
<dbReference type="AlphaFoldDB" id="A0A0L0F7J5"/>
<organism evidence="2 3">
    <name type="scientific">Sphaeroforma arctica JP610</name>
    <dbReference type="NCBI Taxonomy" id="667725"/>
    <lineage>
        <taxon>Eukaryota</taxon>
        <taxon>Ichthyosporea</taxon>
        <taxon>Ichthyophonida</taxon>
        <taxon>Sphaeroforma</taxon>
    </lineage>
</organism>
<feature type="non-terminal residue" evidence="2">
    <location>
        <position position="74"/>
    </location>
</feature>
<gene>
    <name evidence="2" type="ORF">SARC_14749</name>
</gene>
<dbReference type="RefSeq" id="XP_014146592.1">
    <property type="nucleotide sequence ID" value="XM_014291117.1"/>
</dbReference>
<feature type="compositionally biased region" description="Basic and acidic residues" evidence="1">
    <location>
        <begin position="57"/>
        <end position="66"/>
    </location>
</feature>
<proteinExistence type="predicted"/>
<feature type="region of interest" description="Disordered" evidence="1">
    <location>
        <begin position="53"/>
        <end position="74"/>
    </location>
</feature>
<keyword evidence="3" id="KW-1185">Reference proteome</keyword>
<name>A0A0L0F7J5_9EUKA</name>
<reference evidence="2 3" key="1">
    <citation type="submission" date="2011-02" db="EMBL/GenBank/DDBJ databases">
        <title>The Genome Sequence of Sphaeroforma arctica JP610.</title>
        <authorList>
            <consortium name="The Broad Institute Genome Sequencing Platform"/>
            <person name="Russ C."/>
            <person name="Cuomo C."/>
            <person name="Young S.K."/>
            <person name="Zeng Q."/>
            <person name="Gargeya S."/>
            <person name="Alvarado L."/>
            <person name="Berlin A."/>
            <person name="Chapman S.B."/>
            <person name="Chen Z."/>
            <person name="Freedman E."/>
            <person name="Gellesch M."/>
            <person name="Goldberg J."/>
            <person name="Griggs A."/>
            <person name="Gujja S."/>
            <person name="Heilman E."/>
            <person name="Heiman D."/>
            <person name="Howarth C."/>
            <person name="Mehta T."/>
            <person name="Neiman D."/>
            <person name="Pearson M."/>
            <person name="Roberts A."/>
            <person name="Saif S."/>
            <person name="Shea T."/>
            <person name="Shenoy N."/>
            <person name="Sisk P."/>
            <person name="Stolte C."/>
            <person name="Sykes S."/>
            <person name="White J."/>
            <person name="Yandava C."/>
            <person name="Burger G."/>
            <person name="Gray M.W."/>
            <person name="Holland P.W.H."/>
            <person name="King N."/>
            <person name="Lang F.B.F."/>
            <person name="Roger A.J."/>
            <person name="Ruiz-Trillo I."/>
            <person name="Haas B."/>
            <person name="Nusbaum C."/>
            <person name="Birren B."/>
        </authorList>
    </citation>
    <scope>NUCLEOTIDE SEQUENCE [LARGE SCALE GENOMIC DNA]</scope>
    <source>
        <strain evidence="2 3">JP610</strain>
    </source>
</reference>
<evidence type="ECO:0000256" key="1">
    <source>
        <dbReference type="SAM" id="MobiDB-lite"/>
    </source>
</evidence>
<evidence type="ECO:0000313" key="3">
    <source>
        <dbReference type="Proteomes" id="UP000054560"/>
    </source>
</evidence>